<keyword evidence="4" id="KW-0012">Acyltransferase</keyword>
<dbReference type="PANTHER" id="PTHR31623:SF88">
    <property type="entry name" value="ACYLSUGAR ACYLTRANSFERASE 3-LIKE"/>
    <property type="match status" value="1"/>
</dbReference>
<dbReference type="InterPro" id="IPR023213">
    <property type="entry name" value="CAT-like_dom_sf"/>
</dbReference>
<evidence type="ECO:0000256" key="4">
    <source>
        <dbReference type="ARBA" id="ARBA00023315"/>
    </source>
</evidence>
<evidence type="ECO:0000256" key="2">
    <source>
        <dbReference type="ARBA" id="ARBA00009861"/>
    </source>
</evidence>
<dbReference type="Pfam" id="PF02458">
    <property type="entry name" value="Transferase"/>
    <property type="match status" value="1"/>
</dbReference>
<dbReference type="EMBL" id="MK890302">
    <property type="protein sequence ID" value="QDP16902.1"/>
    <property type="molecule type" value="Genomic_DNA"/>
</dbReference>
<dbReference type="Gene3D" id="3.30.559.10">
    <property type="entry name" value="Chloramphenicol acetyltransferase-like domain"/>
    <property type="match status" value="2"/>
</dbReference>
<accession>A0A516IJF3</accession>
<evidence type="ECO:0000313" key="5">
    <source>
        <dbReference type="EMBL" id="QDP16902.1"/>
    </source>
</evidence>
<evidence type="ECO:0000256" key="3">
    <source>
        <dbReference type="ARBA" id="ARBA00022679"/>
    </source>
</evidence>
<comment type="similarity">
    <text evidence="2">Belongs to the plant acyltransferase family.</text>
</comment>
<dbReference type="AlphaFoldDB" id="A0A516IJF3"/>
<protein>
    <submittedName>
        <fullName evidence="5">BAHD</fullName>
    </submittedName>
</protein>
<dbReference type="GO" id="GO:0016746">
    <property type="term" value="F:acyltransferase activity"/>
    <property type="evidence" value="ECO:0007669"/>
    <property type="project" value="UniProtKB-KW"/>
</dbReference>
<dbReference type="PANTHER" id="PTHR31623">
    <property type="entry name" value="F21J9.9"/>
    <property type="match status" value="1"/>
</dbReference>
<sequence>MEVEITLRETIKPSSSTPPSKRILKLSLLDQFTPVCYTSLILFYPASVNQDHSVTLTERCQQLKISLSETLTHFYPLAGRLKDNASIECDDQGGEYIEARIKCLLSKFLVTPEAELLKQLLPAAIESGEAATGSMLLVQANIFDCGGMAIGVCVSHKIADAATLTTFVKCWSGSAHKSTEVISPLFMGASIFPDMDLTFTRPSSVELMQGECATKRFVFDSAKIRMLKAKAAGESVAAPTRVEAVSALIWKCAMAASRSNLGAHRKSVWSLSVNLRKRLAPPLPENYAGNCVGSILAHMEDAEVELRDLVGLIRRGNQEFDENYAKKLQRDGSSKAICGFAKQFEELAMSTDIDFYNCSSWCKFQLYEADFGWGKPAWLSIASTSIKNVLLLIDTRDAAGIEAWLTLSEEDMALFECNKELLEFATLNPSVSLSELHL</sequence>
<dbReference type="SMR" id="A0A516IJF3"/>
<organism evidence="5">
    <name type="scientific">Turnera subulata</name>
    <dbReference type="NCBI Taxonomy" id="218843"/>
    <lineage>
        <taxon>Eukaryota</taxon>
        <taxon>Viridiplantae</taxon>
        <taxon>Streptophyta</taxon>
        <taxon>Embryophyta</taxon>
        <taxon>Tracheophyta</taxon>
        <taxon>Spermatophyta</taxon>
        <taxon>Magnoliopsida</taxon>
        <taxon>eudicotyledons</taxon>
        <taxon>Gunneridae</taxon>
        <taxon>Pentapetalae</taxon>
        <taxon>rosids</taxon>
        <taxon>fabids</taxon>
        <taxon>Malpighiales</taxon>
        <taxon>Passifloraceae</taxon>
        <taxon>Turnera</taxon>
    </lineage>
</organism>
<reference evidence="5" key="1">
    <citation type="journal article" date="2019" name="New Phytol.">
        <title>The long and short of the S-locus in Turnera (Passifloraceae).</title>
        <authorList>
            <person name="Shore J.S."/>
            <person name="Hamam H.J."/>
            <person name="Chafe P.D.J."/>
            <person name="Labonne J.D.J."/>
            <person name="Henning P.M."/>
            <person name="McCubbin A.G."/>
        </authorList>
    </citation>
    <scope>NUCLEOTIDE SEQUENCE</scope>
</reference>
<name>A0A516IJF3_9ROSI</name>
<comment type="pathway">
    <text evidence="1">Alkaloid biosynthesis.</text>
</comment>
<proteinExistence type="inferred from homology"/>
<keyword evidence="3" id="KW-0808">Transferase</keyword>
<evidence type="ECO:0000256" key="1">
    <source>
        <dbReference type="ARBA" id="ARBA00004913"/>
    </source>
</evidence>
<dbReference type="OrthoDB" id="1932220at2759"/>